<keyword evidence="3" id="KW-1185">Reference proteome</keyword>
<name>N4WVT3_9BACI</name>
<evidence type="ECO:0000313" key="2">
    <source>
        <dbReference type="EMBL" id="ENH97196.1"/>
    </source>
</evidence>
<feature type="transmembrane region" description="Helical" evidence="1">
    <location>
        <begin position="6"/>
        <end position="23"/>
    </location>
</feature>
<dbReference type="OrthoDB" id="2969671at2"/>
<proteinExistence type="predicted"/>
<evidence type="ECO:0000313" key="3">
    <source>
        <dbReference type="Proteomes" id="UP000012283"/>
    </source>
</evidence>
<dbReference type="Proteomes" id="UP000012283">
    <property type="component" value="Unassembled WGS sequence"/>
</dbReference>
<evidence type="ECO:0000256" key="1">
    <source>
        <dbReference type="SAM" id="Phobius"/>
    </source>
</evidence>
<gene>
    <name evidence="2" type="ORF">J416_07142</name>
</gene>
<accession>N4WVT3</accession>
<keyword evidence="1" id="KW-1133">Transmembrane helix</keyword>
<protein>
    <submittedName>
        <fullName evidence="2">Uncharacterized protein</fullName>
    </submittedName>
</protein>
<dbReference type="STRING" id="1308866.J416_07142"/>
<dbReference type="AlphaFoldDB" id="N4WVT3"/>
<dbReference type="PATRIC" id="fig|1308866.3.peg.1441"/>
<dbReference type="eggNOG" id="ENOG5033664">
    <property type="taxonomic scope" value="Bacteria"/>
</dbReference>
<comment type="caution">
    <text evidence="2">The sequence shown here is derived from an EMBL/GenBank/DDBJ whole genome shotgun (WGS) entry which is preliminary data.</text>
</comment>
<dbReference type="EMBL" id="APML01000022">
    <property type="protein sequence ID" value="ENH97196.1"/>
    <property type="molecule type" value="Genomic_DNA"/>
</dbReference>
<reference evidence="2 3" key="1">
    <citation type="submission" date="2013-03" db="EMBL/GenBank/DDBJ databases">
        <title>Draft genome sequence of Gracibacillus halophilus YIM-C55.5, a moderately halophilic and thermophilic organism from the Xiaochaidamu salt lake.</title>
        <authorList>
            <person name="Sugumar T."/>
            <person name="Polireddy D.R."/>
            <person name="Antony A."/>
            <person name="Madhava Y.R."/>
            <person name="Sivakumar N."/>
        </authorList>
    </citation>
    <scope>NUCLEOTIDE SEQUENCE [LARGE SCALE GENOMIC DNA]</scope>
    <source>
        <strain evidence="2 3">YIM-C55.5</strain>
    </source>
</reference>
<keyword evidence="1" id="KW-0812">Transmembrane</keyword>
<dbReference type="RefSeq" id="WP_003467198.1">
    <property type="nucleotide sequence ID" value="NZ_APML01000022.1"/>
</dbReference>
<organism evidence="2 3">
    <name type="scientific">Gracilibacillus halophilus YIM-C55.5</name>
    <dbReference type="NCBI Taxonomy" id="1308866"/>
    <lineage>
        <taxon>Bacteria</taxon>
        <taxon>Bacillati</taxon>
        <taxon>Bacillota</taxon>
        <taxon>Bacilli</taxon>
        <taxon>Bacillales</taxon>
        <taxon>Bacillaceae</taxon>
        <taxon>Gracilibacillus</taxon>
    </lineage>
</organism>
<sequence>MWKKIWLVLLFITLIAIVVFIYIRGAISPTLANTVNVEKAYKDFIIHLRIEGTEDGFQVLRALEYTGDKKVSISHRTPLIEVSVGKDNGTFTGNLITKELQPSIRYYAQEPLALDSKEVGEHKVYIHAQFLFQGEWQDIKTTKTITFE</sequence>
<keyword evidence="1" id="KW-0472">Membrane</keyword>